<dbReference type="EMBL" id="CP096563">
    <property type="protein sequence ID" value="UPU40543.1"/>
    <property type="molecule type" value="Genomic_DNA"/>
</dbReference>
<evidence type="ECO:0000313" key="1">
    <source>
        <dbReference type="EMBL" id="UPU40543.1"/>
    </source>
</evidence>
<name>A0AB38R6T7_RHOSG</name>
<protein>
    <submittedName>
        <fullName evidence="1">Uncharacterized protein</fullName>
    </submittedName>
</protein>
<reference evidence="2" key="1">
    <citation type="journal article" date="2022" name="Environ. Microbiol.">
        <title>Functional analysis, diversity, and distribution of carbendazim hydrolases MheI and CbmA, responsible for the initial step in carbendazim degradation.</title>
        <authorList>
            <person name="Zhang M."/>
            <person name="Bai X."/>
            <person name="Li Q."/>
            <person name="Zhang L."/>
            <person name="Zhu Q."/>
            <person name="Gao S."/>
            <person name="Ke Z."/>
            <person name="Jiang M."/>
            <person name="Hu J."/>
            <person name="Qiu J."/>
            <person name="Hong Q."/>
        </authorList>
    </citation>
    <scope>NUCLEOTIDE SEQUENCE [LARGE SCALE GENOMIC DNA]</scope>
    <source>
        <strain evidence="2">djl-6</strain>
    </source>
</reference>
<organism evidence="1 2">
    <name type="scientific">Rhodococcus qingshengii JCM 15477</name>
    <dbReference type="NCBI Taxonomy" id="1303681"/>
    <lineage>
        <taxon>Bacteria</taxon>
        <taxon>Bacillati</taxon>
        <taxon>Actinomycetota</taxon>
        <taxon>Actinomycetes</taxon>
        <taxon>Mycobacteriales</taxon>
        <taxon>Nocardiaceae</taxon>
        <taxon>Rhodococcus</taxon>
        <taxon>Rhodococcus erythropolis group</taxon>
    </lineage>
</organism>
<proteinExistence type="predicted"/>
<dbReference type="AlphaFoldDB" id="A0AB38R6T7"/>
<evidence type="ECO:0000313" key="2">
    <source>
        <dbReference type="Proteomes" id="UP000831484"/>
    </source>
</evidence>
<accession>A0AB38R6T7</accession>
<gene>
    <name evidence="1" type="ORF">M0639_15755</name>
</gene>
<dbReference type="Proteomes" id="UP000831484">
    <property type="component" value="Chromosome"/>
</dbReference>
<dbReference type="RefSeq" id="WP_020907919.1">
    <property type="nucleotide sequence ID" value="NZ_CP096563.1"/>
</dbReference>
<sequence length="251" mass="27608">MYHRWTSTHVFAWTPILTYTRRHLSLLEWFEQNLDPVAFTEKRDMVGIALLSEDLRITVTRSGMRLESGLAGAAISHLLPAVSGVFEVLEPKDVVLSRSFSMGTVDLCDVDYHEACARFGVKMGTRRPVGGVFRATDGSALLDLDAEEVKAQVEWGIVEADELLFRLRHPRIGRIEKPQGGLDNHAGVANLVHDDVPGVSILSDVVISRKFGGDVVDAESVAEVMGFTDDLARDVSESLAGEFVKEMGVDQ</sequence>
<keyword evidence="2" id="KW-1185">Reference proteome</keyword>